<keyword evidence="2" id="KW-1185">Reference proteome</keyword>
<dbReference type="STRING" id="270498.CHK_1444"/>
<reference evidence="1 2" key="1">
    <citation type="submission" date="2015-04" db="EMBL/GenBank/DDBJ databases">
        <title>Draft genome sequence of bacteremic isolate Catabacter hongkongensis type strain HKU16T.</title>
        <authorList>
            <person name="Lau S.K."/>
            <person name="Teng J.L."/>
            <person name="Huang Y."/>
            <person name="Curreem S.O."/>
            <person name="Tsui S.K."/>
            <person name="Woo P.C."/>
        </authorList>
    </citation>
    <scope>NUCLEOTIDE SEQUENCE [LARGE SCALE GENOMIC DNA]</scope>
    <source>
        <strain evidence="1 2">HKU16</strain>
    </source>
</reference>
<protein>
    <submittedName>
        <fullName evidence="1">Uncharacterized protein</fullName>
    </submittedName>
</protein>
<dbReference type="EMBL" id="LAYJ01000088">
    <property type="protein sequence ID" value="KKI51057.1"/>
    <property type="molecule type" value="Genomic_DNA"/>
</dbReference>
<evidence type="ECO:0000313" key="2">
    <source>
        <dbReference type="Proteomes" id="UP000034076"/>
    </source>
</evidence>
<organism evidence="1 2">
    <name type="scientific">Christensenella hongkongensis</name>
    <dbReference type="NCBI Taxonomy" id="270498"/>
    <lineage>
        <taxon>Bacteria</taxon>
        <taxon>Bacillati</taxon>
        <taxon>Bacillota</taxon>
        <taxon>Clostridia</taxon>
        <taxon>Christensenellales</taxon>
        <taxon>Christensenellaceae</taxon>
        <taxon>Christensenella</taxon>
    </lineage>
</organism>
<sequence length="59" mass="7343">MFEYFRFKNGCNIKIFLCLKENRYEHKTYAFPNTAFWHQKRNEMINDWQIKNSSIYLTA</sequence>
<evidence type="ECO:0000313" key="1">
    <source>
        <dbReference type="EMBL" id="KKI51057.1"/>
    </source>
</evidence>
<dbReference type="Proteomes" id="UP000034076">
    <property type="component" value="Unassembled WGS sequence"/>
</dbReference>
<comment type="caution">
    <text evidence="1">The sequence shown here is derived from an EMBL/GenBank/DDBJ whole genome shotgun (WGS) entry which is preliminary data.</text>
</comment>
<proteinExistence type="predicted"/>
<gene>
    <name evidence="1" type="ORF">CHK_1444</name>
</gene>
<name>A0A0M2NKU7_9FIRM</name>
<dbReference type="AlphaFoldDB" id="A0A0M2NKU7"/>
<accession>A0A0M2NKU7</accession>